<reference evidence="9" key="2">
    <citation type="submission" date="2020-09" db="EMBL/GenBank/DDBJ databases">
        <authorList>
            <person name="Sun Q."/>
            <person name="Zhou Y."/>
        </authorList>
    </citation>
    <scope>NUCLEOTIDE SEQUENCE</scope>
    <source>
        <strain evidence="9">CGMCC 1.15152</strain>
    </source>
</reference>
<dbReference type="AlphaFoldDB" id="A0A916YE45"/>
<dbReference type="PANTHER" id="PTHR43045:SF1">
    <property type="entry name" value="SHIKIMATE TRANSPORTER"/>
    <property type="match status" value="1"/>
</dbReference>
<dbReference type="CDD" id="cd17369">
    <property type="entry name" value="MFS_ShiA_like"/>
    <property type="match status" value="1"/>
</dbReference>
<dbReference type="InterPro" id="IPR011701">
    <property type="entry name" value="MFS"/>
</dbReference>
<feature type="transmembrane region" description="Helical" evidence="7">
    <location>
        <begin position="97"/>
        <end position="115"/>
    </location>
</feature>
<feature type="transmembrane region" description="Helical" evidence="7">
    <location>
        <begin position="410"/>
        <end position="429"/>
    </location>
</feature>
<evidence type="ECO:0000259" key="8">
    <source>
        <dbReference type="PROSITE" id="PS50850"/>
    </source>
</evidence>
<feature type="transmembrane region" description="Helical" evidence="7">
    <location>
        <begin position="317"/>
        <end position="336"/>
    </location>
</feature>
<reference evidence="9" key="1">
    <citation type="journal article" date="2014" name="Int. J. Syst. Evol. Microbiol.">
        <title>Complete genome sequence of Corynebacterium casei LMG S-19264T (=DSM 44701T), isolated from a smear-ripened cheese.</title>
        <authorList>
            <consortium name="US DOE Joint Genome Institute (JGI-PGF)"/>
            <person name="Walter F."/>
            <person name="Albersmeier A."/>
            <person name="Kalinowski J."/>
            <person name="Ruckert C."/>
        </authorList>
    </citation>
    <scope>NUCLEOTIDE SEQUENCE</scope>
    <source>
        <strain evidence="9">CGMCC 1.15152</strain>
    </source>
</reference>
<dbReference type="GO" id="GO:0005886">
    <property type="term" value="C:plasma membrane"/>
    <property type="evidence" value="ECO:0007669"/>
    <property type="project" value="UniProtKB-SubCell"/>
</dbReference>
<sequence>MTNVSPSPSSDHVYAASRRDMRRILASSLIGTALEYYDFILYATAAGIVFNKVFFTNLDPALALIFSFATLAAGYVARPLGGIIFGHLGDKIGRKTVLMATIVLMGVTSTLIGLLPATAQIGMWAPALLVTLRVVQGIAVGGEWGGATLVGFENAKKRSRGFAAAFSYMGAPTGTLVGTLILAGMATLPEEQFLSWGWRVPFVLSAAFMMIAVFIRRKVSESKVFQEALENAPKEKKTPLADLVRHHWRPLLRAFAVGISGQAAQGLMGAWAVAYVVAQASHSQSLILVLKSAAAVTTIIFIIVSSRMSDRFGRRRILLFGNILGITLAFPIMMMLQTDSVVLFFFAVFLGLSVVQGFSAGPYGAYAGEQFPTAVRNSGASVAYQFAATAGAGFTPMIATALAAAGGGNLWLVSLLWIGFASVSLIGLLTGKDRSHLELTELDGAAPVVTKPEQDLARVR</sequence>
<evidence type="ECO:0000256" key="3">
    <source>
        <dbReference type="ARBA" id="ARBA00022475"/>
    </source>
</evidence>
<feature type="transmembrane region" description="Helical" evidence="7">
    <location>
        <begin position="121"/>
        <end position="141"/>
    </location>
</feature>
<feature type="transmembrane region" description="Helical" evidence="7">
    <location>
        <begin position="196"/>
        <end position="215"/>
    </location>
</feature>
<feature type="domain" description="Major facilitator superfamily (MFS) profile" evidence="8">
    <location>
        <begin position="24"/>
        <end position="436"/>
    </location>
</feature>
<feature type="transmembrane region" description="Helical" evidence="7">
    <location>
        <begin position="284"/>
        <end position="305"/>
    </location>
</feature>
<keyword evidence="2" id="KW-0813">Transport</keyword>
<evidence type="ECO:0000256" key="2">
    <source>
        <dbReference type="ARBA" id="ARBA00022448"/>
    </source>
</evidence>
<evidence type="ECO:0000313" key="9">
    <source>
        <dbReference type="EMBL" id="GGD41106.1"/>
    </source>
</evidence>
<dbReference type="SUPFAM" id="SSF103473">
    <property type="entry name" value="MFS general substrate transporter"/>
    <property type="match status" value="1"/>
</dbReference>
<dbReference type="InterPro" id="IPR020846">
    <property type="entry name" value="MFS_dom"/>
</dbReference>
<evidence type="ECO:0000256" key="7">
    <source>
        <dbReference type="SAM" id="Phobius"/>
    </source>
</evidence>
<evidence type="ECO:0000256" key="1">
    <source>
        <dbReference type="ARBA" id="ARBA00004651"/>
    </source>
</evidence>
<keyword evidence="4 7" id="KW-0812">Transmembrane</keyword>
<evidence type="ECO:0000256" key="5">
    <source>
        <dbReference type="ARBA" id="ARBA00022989"/>
    </source>
</evidence>
<keyword evidence="3" id="KW-1003">Cell membrane</keyword>
<feature type="transmembrane region" description="Helical" evidence="7">
    <location>
        <begin position="162"/>
        <end position="184"/>
    </location>
</feature>
<accession>A0A916YE45</accession>
<dbReference type="EMBL" id="BMHO01000001">
    <property type="protein sequence ID" value="GGD41106.1"/>
    <property type="molecule type" value="Genomic_DNA"/>
</dbReference>
<dbReference type="Pfam" id="PF07690">
    <property type="entry name" value="MFS_1"/>
    <property type="match status" value="1"/>
</dbReference>
<feature type="transmembrane region" description="Helical" evidence="7">
    <location>
        <begin position="254"/>
        <end position="278"/>
    </location>
</feature>
<feature type="transmembrane region" description="Helical" evidence="7">
    <location>
        <begin position="24"/>
        <end position="50"/>
    </location>
</feature>
<comment type="subcellular location">
    <subcellularLocation>
        <location evidence="1">Cell membrane</location>
        <topology evidence="1">Multi-pass membrane protein</topology>
    </subcellularLocation>
</comment>
<evidence type="ECO:0000313" key="10">
    <source>
        <dbReference type="Proteomes" id="UP000633205"/>
    </source>
</evidence>
<keyword evidence="6 7" id="KW-0472">Membrane</keyword>
<feature type="transmembrane region" description="Helical" evidence="7">
    <location>
        <begin position="342"/>
        <end position="361"/>
    </location>
</feature>
<name>A0A916YE45_9MICO</name>
<dbReference type="RefSeq" id="WP_188712310.1">
    <property type="nucleotide sequence ID" value="NZ_BMHO01000001.1"/>
</dbReference>
<organism evidence="9 10">
    <name type="scientific">Microbacterium faecale</name>
    <dbReference type="NCBI Taxonomy" id="1804630"/>
    <lineage>
        <taxon>Bacteria</taxon>
        <taxon>Bacillati</taxon>
        <taxon>Actinomycetota</taxon>
        <taxon>Actinomycetes</taxon>
        <taxon>Micrococcales</taxon>
        <taxon>Microbacteriaceae</taxon>
        <taxon>Microbacterium</taxon>
    </lineage>
</organism>
<dbReference type="Proteomes" id="UP000633205">
    <property type="component" value="Unassembled WGS sequence"/>
</dbReference>
<dbReference type="InterPro" id="IPR005829">
    <property type="entry name" value="Sugar_transporter_CS"/>
</dbReference>
<proteinExistence type="predicted"/>
<keyword evidence="10" id="KW-1185">Reference proteome</keyword>
<dbReference type="PROSITE" id="PS00216">
    <property type="entry name" value="SUGAR_TRANSPORT_1"/>
    <property type="match status" value="1"/>
</dbReference>
<feature type="transmembrane region" description="Helical" evidence="7">
    <location>
        <begin position="62"/>
        <end position="85"/>
    </location>
</feature>
<keyword evidence="5 7" id="KW-1133">Transmembrane helix</keyword>
<gene>
    <name evidence="9" type="ORF">GCM10010915_22490</name>
</gene>
<protein>
    <submittedName>
        <fullName evidence="9">MFS transporter</fullName>
    </submittedName>
</protein>
<dbReference type="InterPro" id="IPR036259">
    <property type="entry name" value="MFS_trans_sf"/>
</dbReference>
<dbReference type="Gene3D" id="1.20.1250.20">
    <property type="entry name" value="MFS general substrate transporter like domains"/>
    <property type="match status" value="2"/>
</dbReference>
<evidence type="ECO:0000256" key="4">
    <source>
        <dbReference type="ARBA" id="ARBA00022692"/>
    </source>
</evidence>
<comment type="caution">
    <text evidence="9">The sequence shown here is derived from an EMBL/GenBank/DDBJ whole genome shotgun (WGS) entry which is preliminary data.</text>
</comment>
<dbReference type="GO" id="GO:0022857">
    <property type="term" value="F:transmembrane transporter activity"/>
    <property type="evidence" value="ECO:0007669"/>
    <property type="project" value="InterPro"/>
</dbReference>
<dbReference type="PROSITE" id="PS50850">
    <property type="entry name" value="MFS"/>
    <property type="match status" value="1"/>
</dbReference>
<evidence type="ECO:0000256" key="6">
    <source>
        <dbReference type="ARBA" id="ARBA00023136"/>
    </source>
</evidence>
<feature type="transmembrane region" description="Helical" evidence="7">
    <location>
        <begin position="382"/>
        <end position="404"/>
    </location>
</feature>
<dbReference type="PANTHER" id="PTHR43045">
    <property type="entry name" value="SHIKIMATE TRANSPORTER"/>
    <property type="match status" value="1"/>
</dbReference>